<evidence type="ECO:0000313" key="5">
    <source>
        <dbReference type="Proteomes" id="UP000543642"/>
    </source>
</evidence>
<proteinExistence type="predicted"/>
<dbReference type="Proteomes" id="UP000543642">
    <property type="component" value="Unassembled WGS sequence"/>
</dbReference>
<dbReference type="RefSeq" id="WP_183770575.1">
    <property type="nucleotide sequence ID" value="NZ_JACHFW010000001.1"/>
</dbReference>
<sequence>MESKKESARVRLTKQMLRQAFTSLLMEKPIQNITVRELCEKAQVNRGTFYTHYADIYDLMESIESQMTQQLGLVIKELNVSLKNENGLLEAYCHVFEFLKQNSDMCIILLGENSDFAFLNRLLAMGKDYSLKQYMEAYPQATPKQAEYFYSFISSGCIGLLRQWMANNFRDSTRSVAVMAQNLVLGAVRALTIHVEWG</sequence>
<accession>A0A7W8H757</accession>
<dbReference type="InterPro" id="IPR050624">
    <property type="entry name" value="HTH-type_Tx_Regulator"/>
</dbReference>
<evidence type="ECO:0000256" key="2">
    <source>
        <dbReference type="PROSITE-ProRule" id="PRU00335"/>
    </source>
</evidence>
<comment type="caution">
    <text evidence="4">The sequence shown here is derived from an EMBL/GenBank/DDBJ whole genome shotgun (WGS) entry which is preliminary data.</text>
</comment>
<evidence type="ECO:0000256" key="1">
    <source>
        <dbReference type="ARBA" id="ARBA00023125"/>
    </source>
</evidence>
<feature type="domain" description="HTH tetR-type" evidence="3">
    <location>
        <begin position="11"/>
        <end position="71"/>
    </location>
</feature>
<dbReference type="PANTHER" id="PTHR43479:SF7">
    <property type="entry name" value="TETR-FAMILY TRANSCRIPTIONAL REGULATOR"/>
    <property type="match status" value="1"/>
</dbReference>
<dbReference type="EMBL" id="JACHFW010000001">
    <property type="protein sequence ID" value="MBB5263161.1"/>
    <property type="molecule type" value="Genomic_DNA"/>
</dbReference>
<protein>
    <submittedName>
        <fullName evidence="4">AcrR family transcriptional regulator</fullName>
    </submittedName>
</protein>
<evidence type="ECO:0000259" key="3">
    <source>
        <dbReference type="PROSITE" id="PS50977"/>
    </source>
</evidence>
<evidence type="ECO:0000313" key="4">
    <source>
        <dbReference type="EMBL" id="MBB5263161.1"/>
    </source>
</evidence>
<dbReference type="PROSITE" id="PS50977">
    <property type="entry name" value="HTH_TETR_2"/>
    <property type="match status" value="1"/>
</dbReference>
<dbReference type="SUPFAM" id="SSF46689">
    <property type="entry name" value="Homeodomain-like"/>
    <property type="match status" value="1"/>
</dbReference>
<dbReference type="AlphaFoldDB" id="A0A7W8H757"/>
<dbReference type="GO" id="GO:0003677">
    <property type="term" value="F:DNA binding"/>
    <property type="evidence" value="ECO:0007669"/>
    <property type="project" value="UniProtKB-UniRule"/>
</dbReference>
<keyword evidence="1 2" id="KW-0238">DNA-binding</keyword>
<dbReference type="Gene3D" id="1.10.357.10">
    <property type="entry name" value="Tetracycline Repressor, domain 2"/>
    <property type="match status" value="1"/>
</dbReference>
<gene>
    <name evidence="4" type="ORF">HNP82_000255</name>
</gene>
<dbReference type="InterPro" id="IPR001647">
    <property type="entry name" value="HTH_TetR"/>
</dbReference>
<dbReference type="InterPro" id="IPR039532">
    <property type="entry name" value="TetR_C_Firmicutes"/>
</dbReference>
<reference evidence="4 5" key="1">
    <citation type="submission" date="2020-08" db="EMBL/GenBank/DDBJ databases">
        <title>Genomic Encyclopedia of Type Strains, Phase IV (KMG-IV): sequencing the most valuable type-strain genomes for metagenomic binning, comparative biology and taxonomic classification.</title>
        <authorList>
            <person name="Goeker M."/>
        </authorList>
    </citation>
    <scope>NUCLEOTIDE SEQUENCE [LARGE SCALE GENOMIC DNA]</scope>
    <source>
        <strain evidence="4 5">DSM 106146</strain>
    </source>
</reference>
<dbReference type="PANTHER" id="PTHR43479">
    <property type="entry name" value="ACREF/ENVCD OPERON REPRESSOR-RELATED"/>
    <property type="match status" value="1"/>
</dbReference>
<organism evidence="4 5">
    <name type="scientific">Catenibacillus scindens</name>
    <dbReference type="NCBI Taxonomy" id="673271"/>
    <lineage>
        <taxon>Bacteria</taxon>
        <taxon>Bacillati</taxon>
        <taxon>Bacillota</taxon>
        <taxon>Clostridia</taxon>
        <taxon>Lachnospirales</taxon>
        <taxon>Lachnospiraceae</taxon>
        <taxon>Catenibacillus</taxon>
    </lineage>
</organism>
<dbReference type="InterPro" id="IPR009057">
    <property type="entry name" value="Homeodomain-like_sf"/>
</dbReference>
<keyword evidence="5" id="KW-1185">Reference proteome</keyword>
<name>A0A7W8H757_9FIRM</name>
<dbReference type="Pfam" id="PF00440">
    <property type="entry name" value="TetR_N"/>
    <property type="match status" value="1"/>
</dbReference>
<feature type="DNA-binding region" description="H-T-H motif" evidence="2">
    <location>
        <begin position="34"/>
        <end position="53"/>
    </location>
</feature>
<dbReference type="Pfam" id="PF14278">
    <property type="entry name" value="TetR_C_8"/>
    <property type="match status" value="1"/>
</dbReference>